<evidence type="ECO:0000313" key="11">
    <source>
        <dbReference type="Proteomes" id="UP000613266"/>
    </source>
</evidence>
<dbReference type="GO" id="GO:0015920">
    <property type="term" value="P:lipopolysaccharide transport"/>
    <property type="evidence" value="ECO:0007669"/>
    <property type="project" value="TreeGrafter"/>
</dbReference>
<dbReference type="AlphaFoldDB" id="A0A931ND58"/>
<keyword evidence="3" id="KW-0813">Transport</keyword>
<dbReference type="InterPro" id="IPR005495">
    <property type="entry name" value="LptG/LptF_permease"/>
</dbReference>
<keyword evidence="6 9" id="KW-0812">Transmembrane</keyword>
<dbReference type="InterPro" id="IPR030922">
    <property type="entry name" value="LptF"/>
</dbReference>
<evidence type="ECO:0000256" key="2">
    <source>
        <dbReference type="ARBA" id="ARBA00014213"/>
    </source>
</evidence>
<accession>A0A931ND58</accession>
<feature type="transmembrane region" description="Helical" evidence="9">
    <location>
        <begin position="296"/>
        <end position="315"/>
    </location>
</feature>
<comment type="caution">
    <text evidence="10">The sequence shown here is derived from an EMBL/GenBank/DDBJ whole genome shotgun (WGS) entry which is preliminary data.</text>
</comment>
<gene>
    <name evidence="10" type="primary">lptF</name>
    <name evidence="10" type="ORF">I7X39_05275</name>
</gene>
<evidence type="ECO:0000256" key="1">
    <source>
        <dbReference type="ARBA" id="ARBA00004429"/>
    </source>
</evidence>
<evidence type="ECO:0000256" key="7">
    <source>
        <dbReference type="ARBA" id="ARBA00022989"/>
    </source>
</evidence>
<protein>
    <recommendedName>
        <fullName evidence="2">Lipopolysaccharide export system permease protein LptF</fullName>
    </recommendedName>
</protein>
<feature type="transmembrane region" description="Helical" evidence="9">
    <location>
        <begin position="105"/>
        <end position="124"/>
    </location>
</feature>
<evidence type="ECO:0000256" key="4">
    <source>
        <dbReference type="ARBA" id="ARBA00022475"/>
    </source>
</evidence>
<feature type="transmembrane region" description="Helical" evidence="9">
    <location>
        <begin position="48"/>
        <end position="73"/>
    </location>
</feature>
<keyword evidence="11" id="KW-1185">Reference proteome</keyword>
<feature type="transmembrane region" description="Helical" evidence="9">
    <location>
        <begin position="265"/>
        <end position="284"/>
    </location>
</feature>
<dbReference type="NCBIfam" id="TIGR04407">
    <property type="entry name" value="LptF_YjgP"/>
    <property type="match status" value="1"/>
</dbReference>
<dbReference type="PANTHER" id="PTHR33529:SF7">
    <property type="entry name" value="LIPOPOLYSACCHARIDE EXPORT SYSTEM PERMEASE PROTEIN LPTF"/>
    <property type="match status" value="1"/>
</dbReference>
<dbReference type="EMBL" id="JAEDAK010000003">
    <property type="protein sequence ID" value="MBH9576317.1"/>
    <property type="molecule type" value="Genomic_DNA"/>
</dbReference>
<feature type="transmembrane region" description="Helical" evidence="9">
    <location>
        <begin position="15"/>
        <end position="36"/>
    </location>
</feature>
<dbReference type="Pfam" id="PF03739">
    <property type="entry name" value="LptF_LptG"/>
    <property type="match status" value="1"/>
</dbReference>
<evidence type="ECO:0000256" key="9">
    <source>
        <dbReference type="SAM" id="Phobius"/>
    </source>
</evidence>
<evidence type="ECO:0000313" key="10">
    <source>
        <dbReference type="EMBL" id="MBH9576317.1"/>
    </source>
</evidence>
<dbReference type="PANTHER" id="PTHR33529">
    <property type="entry name" value="SLR0882 PROTEIN-RELATED"/>
    <property type="match status" value="1"/>
</dbReference>
<dbReference type="Proteomes" id="UP000613266">
    <property type="component" value="Unassembled WGS sequence"/>
</dbReference>
<dbReference type="GO" id="GO:0043190">
    <property type="term" value="C:ATP-binding cassette (ABC) transporter complex"/>
    <property type="evidence" value="ECO:0007669"/>
    <property type="project" value="InterPro"/>
</dbReference>
<keyword evidence="8 9" id="KW-0472">Membrane</keyword>
<sequence>MLFDTSFRSDLARNFGISLVVLATIVLTYALIRTLSLAAGGRVDPADVLLALAFAGLTQLPVVLALALFIAVVSSVGRLYKDSEMAVWLACGLPLRRFLAPVLRMAWPVLLGLAALQLWVSPWTQRETVQMRERYEKRSDLSRVAPGQFQSSRDGSKVFFIERDTDTPGVGRNVFILTQKPGQESVTTAQHGRIEWDGADRYLLLEAGQRSETDQTEQRFAQARFQSYRVIADRQVTRSLDELPPKAMGTLELWRSPDPRHRGQLVWRVGMVLGALNLAVLGLGLAATNPRRPNNWGLLAALLVFIIYFQLINLTEGWVARERMRPAEALLAVHGSVAALALGLLMLRDEALRLFAWLPRRAVA</sequence>
<proteinExistence type="predicted"/>
<evidence type="ECO:0000256" key="3">
    <source>
        <dbReference type="ARBA" id="ARBA00022448"/>
    </source>
</evidence>
<evidence type="ECO:0000256" key="5">
    <source>
        <dbReference type="ARBA" id="ARBA00022519"/>
    </source>
</evidence>
<organism evidence="10 11">
    <name type="scientific">Inhella proteolytica</name>
    <dbReference type="NCBI Taxonomy" id="2795029"/>
    <lineage>
        <taxon>Bacteria</taxon>
        <taxon>Pseudomonadati</taxon>
        <taxon>Pseudomonadota</taxon>
        <taxon>Betaproteobacteria</taxon>
        <taxon>Burkholderiales</taxon>
        <taxon>Sphaerotilaceae</taxon>
        <taxon>Inhella</taxon>
    </lineage>
</organism>
<reference evidence="10" key="1">
    <citation type="submission" date="2020-12" db="EMBL/GenBank/DDBJ databases">
        <title>The genome sequence of Inhella sp. 1Y17.</title>
        <authorList>
            <person name="Liu Y."/>
        </authorList>
    </citation>
    <scope>NUCLEOTIDE SEQUENCE</scope>
    <source>
        <strain evidence="10">1Y17</strain>
    </source>
</reference>
<dbReference type="GO" id="GO:0055085">
    <property type="term" value="P:transmembrane transport"/>
    <property type="evidence" value="ECO:0007669"/>
    <property type="project" value="InterPro"/>
</dbReference>
<feature type="transmembrane region" description="Helical" evidence="9">
    <location>
        <begin position="327"/>
        <end position="347"/>
    </location>
</feature>
<keyword evidence="4" id="KW-1003">Cell membrane</keyword>
<comment type="subcellular location">
    <subcellularLocation>
        <location evidence="1">Cell inner membrane</location>
        <topology evidence="1">Multi-pass membrane protein</topology>
    </subcellularLocation>
</comment>
<evidence type="ECO:0000256" key="8">
    <source>
        <dbReference type="ARBA" id="ARBA00023136"/>
    </source>
</evidence>
<keyword evidence="5" id="KW-0997">Cell inner membrane</keyword>
<keyword evidence="7 9" id="KW-1133">Transmembrane helix</keyword>
<name>A0A931ND58_9BURK</name>
<evidence type="ECO:0000256" key="6">
    <source>
        <dbReference type="ARBA" id="ARBA00022692"/>
    </source>
</evidence>